<reference evidence="3" key="2">
    <citation type="submission" date="2010-07" db="EMBL/GenBank/DDBJ databases">
        <authorList>
            <consortium name="The Broad Institute Genome Sequencing Platform"/>
            <consortium name="Broad Institute Genome Sequencing Center for Infectious Disease"/>
            <person name="Ma L.-J."/>
            <person name="Dead R."/>
            <person name="Young S."/>
            <person name="Zeng Q."/>
            <person name="Koehrsen M."/>
            <person name="Alvarado L."/>
            <person name="Berlin A."/>
            <person name="Chapman S.B."/>
            <person name="Chen Z."/>
            <person name="Freedman E."/>
            <person name="Gellesch M."/>
            <person name="Goldberg J."/>
            <person name="Griggs A."/>
            <person name="Gujja S."/>
            <person name="Heilman E.R."/>
            <person name="Heiman D."/>
            <person name="Hepburn T."/>
            <person name="Howarth C."/>
            <person name="Jen D."/>
            <person name="Larson L."/>
            <person name="Mehta T."/>
            <person name="Neiman D."/>
            <person name="Pearson M."/>
            <person name="Roberts A."/>
            <person name="Saif S."/>
            <person name="Shea T."/>
            <person name="Shenoy N."/>
            <person name="Sisk P."/>
            <person name="Stolte C."/>
            <person name="Sykes S."/>
            <person name="Walk T."/>
            <person name="White J."/>
            <person name="Yandava C."/>
            <person name="Haas B."/>
            <person name="Nusbaum C."/>
            <person name="Birren B."/>
        </authorList>
    </citation>
    <scope>NUCLEOTIDE SEQUENCE</scope>
    <source>
        <strain evidence="3">R3-111a-1</strain>
    </source>
</reference>
<feature type="compositionally biased region" description="Low complexity" evidence="1">
    <location>
        <begin position="451"/>
        <end position="460"/>
    </location>
</feature>
<reference evidence="4" key="5">
    <citation type="submission" date="2018-04" db="UniProtKB">
        <authorList>
            <consortium name="EnsemblFungi"/>
        </authorList>
    </citation>
    <scope>IDENTIFICATION</scope>
    <source>
        <strain evidence="4">R3-111a-1</strain>
    </source>
</reference>
<dbReference type="HOGENOM" id="CLU_050102_1_0_1"/>
<feature type="compositionally biased region" description="Polar residues" evidence="1">
    <location>
        <begin position="107"/>
        <end position="124"/>
    </location>
</feature>
<reference evidence="4" key="4">
    <citation type="journal article" date="2015" name="G3 (Bethesda)">
        <title>Genome sequences of three phytopathogenic species of the Magnaporthaceae family of fungi.</title>
        <authorList>
            <person name="Okagaki L.H."/>
            <person name="Nunes C.C."/>
            <person name="Sailsbery J."/>
            <person name="Clay B."/>
            <person name="Brown D."/>
            <person name="John T."/>
            <person name="Oh Y."/>
            <person name="Young N."/>
            <person name="Fitzgerald M."/>
            <person name="Haas B.J."/>
            <person name="Zeng Q."/>
            <person name="Young S."/>
            <person name="Adiconis X."/>
            <person name="Fan L."/>
            <person name="Levin J.Z."/>
            <person name="Mitchell T.K."/>
            <person name="Okubara P.A."/>
            <person name="Farman M.L."/>
            <person name="Kohn L.M."/>
            <person name="Birren B."/>
            <person name="Ma L.-J."/>
            <person name="Dean R.A."/>
        </authorList>
    </citation>
    <scope>NUCLEOTIDE SEQUENCE</scope>
    <source>
        <strain evidence="4">R3-111a-1</strain>
    </source>
</reference>
<feature type="region of interest" description="Disordered" evidence="1">
    <location>
        <begin position="32"/>
        <end position="282"/>
    </location>
</feature>
<feature type="compositionally biased region" description="Low complexity" evidence="1">
    <location>
        <begin position="202"/>
        <end position="215"/>
    </location>
</feature>
<feature type="compositionally biased region" description="Low complexity" evidence="1">
    <location>
        <begin position="72"/>
        <end position="105"/>
    </location>
</feature>
<dbReference type="VEuPathDB" id="FungiDB:GGTG_10133"/>
<feature type="compositionally biased region" description="Basic and acidic residues" evidence="1">
    <location>
        <begin position="152"/>
        <end position="172"/>
    </location>
</feature>
<dbReference type="GeneID" id="20350591"/>
<evidence type="ECO:0000256" key="2">
    <source>
        <dbReference type="SAM" id="Phobius"/>
    </source>
</evidence>
<feature type="region of interest" description="Disordered" evidence="1">
    <location>
        <begin position="312"/>
        <end position="469"/>
    </location>
</feature>
<name>J3P9F2_GAET3</name>
<protein>
    <submittedName>
        <fullName evidence="3 4">Uncharacterized protein</fullName>
    </submittedName>
</protein>
<dbReference type="OrthoDB" id="4207724at2759"/>
<evidence type="ECO:0000256" key="1">
    <source>
        <dbReference type="SAM" id="MobiDB-lite"/>
    </source>
</evidence>
<proteinExistence type="predicted"/>
<keyword evidence="2" id="KW-0472">Membrane</keyword>
<dbReference type="EnsemblFungi" id="EJT73288">
    <property type="protein sequence ID" value="EJT73288"/>
    <property type="gene ID" value="GGTG_10133"/>
</dbReference>
<gene>
    <name evidence="4" type="primary">20350591</name>
    <name evidence="3" type="ORF">GGTG_10133</name>
</gene>
<keyword evidence="2" id="KW-1133">Transmembrane helix</keyword>
<dbReference type="AlphaFoldDB" id="J3P9F2"/>
<dbReference type="eggNOG" id="ENOG502SG5H">
    <property type="taxonomic scope" value="Eukaryota"/>
</dbReference>
<keyword evidence="2" id="KW-0812">Transmembrane</keyword>
<evidence type="ECO:0000313" key="5">
    <source>
        <dbReference type="Proteomes" id="UP000006039"/>
    </source>
</evidence>
<dbReference type="STRING" id="644352.J3P9F2"/>
<feature type="compositionally biased region" description="Basic and acidic residues" evidence="1">
    <location>
        <begin position="41"/>
        <end position="61"/>
    </location>
</feature>
<feature type="compositionally biased region" description="Polar residues" evidence="1">
    <location>
        <begin position="312"/>
        <end position="324"/>
    </location>
</feature>
<feature type="compositionally biased region" description="Low complexity" evidence="1">
    <location>
        <begin position="343"/>
        <end position="359"/>
    </location>
</feature>
<feature type="transmembrane region" description="Helical" evidence="2">
    <location>
        <begin position="6"/>
        <end position="23"/>
    </location>
</feature>
<feature type="compositionally biased region" description="Basic and acidic residues" evidence="1">
    <location>
        <begin position="263"/>
        <end position="282"/>
    </location>
</feature>
<evidence type="ECO:0000313" key="4">
    <source>
        <dbReference type="EnsemblFungi" id="EJT73288"/>
    </source>
</evidence>
<keyword evidence="5" id="KW-1185">Reference proteome</keyword>
<reference evidence="5" key="1">
    <citation type="submission" date="2010-07" db="EMBL/GenBank/DDBJ databases">
        <title>The genome sequence of Gaeumannomyces graminis var. tritici strain R3-111a-1.</title>
        <authorList>
            <consortium name="The Broad Institute Genome Sequencing Platform"/>
            <person name="Ma L.-J."/>
            <person name="Dead R."/>
            <person name="Young S."/>
            <person name="Zeng Q."/>
            <person name="Koehrsen M."/>
            <person name="Alvarado L."/>
            <person name="Berlin A."/>
            <person name="Chapman S.B."/>
            <person name="Chen Z."/>
            <person name="Freedman E."/>
            <person name="Gellesch M."/>
            <person name="Goldberg J."/>
            <person name="Griggs A."/>
            <person name="Gujja S."/>
            <person name="Heilman E.R."/>
            <person name="Heiman D."/>
            <person name="Hepburn T."/>
            <person name="Howarth C."/>
            <person name="Jen D."/>
            <person name="Larson L."/>
            <person name="Mehta T."/>
            <person name="Neiman D."/>
            <person name="Pearson M."/>
            <person name="Roberts A."/>
            <person name="Saif S."/>
            <person name="Shea T."/>
            <person name="Shenoy N."/>
            <person name="Sisk P."/>
            <person name="Stolte C."/>
            <person name="Sykes S."/>
            <person name="Walk T."/>
            <person name="White J."/>
            <person name="Yandava C."/>
            <person name="Haas B."/>
            <person name="Nusbaum C."/>
            <person name="Birren B."/>
        </authorList>
    </citation>
    <scope>NUCLEOTIDE SEQUENCE [LARGE SCALE GENOMIC DNA]</scope>
    <source>
        <strain evidence="5">R3-111a-1</strain>
    </source>
</reference>
<sequence>MGASMSTAVGWAVVISIAGFFAYREWDKNQRRLAHRNPGQKPRDDQRNANQGRRDIKEKEHTKPKRQRVPETPAAAPAATQPKASKEAYAAAAKQEQPKATQPKAGSQKTASQKANQKKSAVSHSSDDDEANNREFAKQLASVKQGTKFSAKSKDDVRQKSVKQSRAEEAPKKAAALAPAPEEPKVSAPSSTAGIDADDDQSSAASPVVSAVNAAGDVSDMLEKPAPGPSVLRLTDTEEKNKKSYTPKPAAPVETKKQRQNRKKAEAAKAAREEAEADRKVRLEAQRKTVRLAEGRAAQDGSGFMAAKAQGNAWTGSNKPNGDSNGHLPVQPLDTFDAEKPTEAPAPAAVKAQKQAAAPGETWIEALPSEEEQIKMLREEESWSTVKTKARKNKKKADEDSTAESNDEAAPQKKAEAATPAASATPVAMAKPVAAKENQRPKTFSQNSSFAALNADGAADLAEEEEWDV</sequence>
<feature type="compositionally biased region" description="Low complexity" evidence="1">
    <location>
        <begin position="417"/>
        <end position="432"/>
    </location>
</feature>
<dbReference type="EMBL" id="GL385399">
    <property type="protein sequence ID" value="EJT73288.1"/>
    <property type="molecule type" value="Genomic_DNA"/>
</dbReference>
<dbReference type="Proteomes" id="UP000006039">
    <property type="component" value="Unassembled WGS sequence"/>
</dbReference>
<feature type="compositionally biased region" description="Basic and acidic residues" evidence="1">
    <location>
        <begin position="372"/>
        <end position="381"/>
    </location>
</feature>
<feature type="compositionally biased region" description="Polar residues" evidence="1">
    <location>
        <begin position="441"/>
        <end position="450"/>
    </location>
</feature>
<evidence type="ECO:0000313" key="3">
    <source>
        <dbReference type="EMBL" id="EJT73288.1"/>
    </source>
</evidence>
<organism evidence="3">
    <name type="scientific">Gaeumannomyces tritici (strain R3-111a-1)</name>
    <name type="common">Wheat and barley take-all root rot fungus</name>
    <name type="synonym">Gaeumannomyces graminis var. tritici</name>
    <dbReference type="NCBI Taxonomy" id="644352"/>
    <lineage>
        <taxon>Eukaryota</taxon>
        <taxon>Fungi</taxon>
        <taxon>Dikarya</taxon>
        <taxon>Ascomycota</taxon>
        <taxon>Pezizomycotina</taxon>
        <taxon>Sordariomycetes</taxon>
        <taxon>Sordariomycetidae</taxon>
        <taxon>Magnaporthales</taxon>
        <taxon>Magnaporthaceae</taxon>
        <taxon>Gaeumannomyces</taxon>
    </lineage>
</organism>
<reference evidence="3" key="3">
    <citation type="submission" date="2010-09" db="EMBL/GenBank/DDBJ databases">
        <title>Annotation of Gaeumannomyces graminis var. tritici R3-111a-1.</title>
        <authorList>
            <consortium name="The Broad Institute Genome Sequencing Platform"/>
            <person name="Ma L.-J."/>
            <person name="Dead R."/>
            <person name="Young S.K."/>
            <person name="Zeng Q."/>
            <person name="Gargeya S."/>
            <person name="Fitzgerald M."/>
            <person name="Haas B."/>
            <person name="Abouelleil A."/>
            <person name="Alvarado L."/>
            <person name="Arachchi H.M."/>
            <person name="Berlin A."/>
            <person name="Brown A."/>
            <person name="Chapman S.B."/>
            <person name="Chen Z."/>
            <person name="Dunbar C."/>
            <person name="Freedman E."/>
            <person name="Gearin G."/>
            <person name="Gellesch M."/>
            <person name="Goldberg J."/>
            <person name="Griggs A."/>
            <person name="Gujja S."/>
            <person name="Heiman D."/>
            <person name="Howarth C."/>
            <person name="Larson L."/>
            <person name="Lui A."/>
            <person name="MacDonald P.J.P."/>
            <person name="Mehta T."/>
            <person name="Montmayeur A."/>
            <person name="Murphy C."/>
            <person name="Neiman D."/>
            <person name="Pearson M."/>
            <person name="Priest M."/>
            <person name="Roberts A."/>
            <person name="Saif S."/>
            <person name="Shea T."/>
            <person name="Shenoy N."/>
            <person name="Sisk P."/>
            <person name="Stolte C."/>
            <person name="Sykes S."/>
            <person name="Yandava C."/>
            <person name="Wortman J."/>
            <person name="Nusbaum C."/>
            <person name="Birren B."/>
        </authorList>
    </citation>
    <scope>NUCLEOTIDE SEQUENCE</scope>
    <source>
        <strain evidence="3">R3-111a-1</strain>
    </source>
</reference>
<accession>J3P9F2</accession>
<dbReference type="RefSeq" id="XP_009226262.1">
    <property type="nucleotide sequence ID" value="XM_009227998.1"/>
</dbReference>